<gene>
    <name evidence="1" type="ORF">C922_05386</name>
</gene>
<evidence type="ECO:0000313" key="2">
    <source>
        <dbReference type="Proteomes" id="UP000030640"/>
    </source>
</evidence>
<dbReference type="Proteomes" id="UP000030640">
    <property type="component" value="Unassembled WGS sequence"/>
</dbReference>
<proteinExistence type="predicted"/>
<reference evidence="1 2" key="1">
    <citation type="submission" date="2013-02" db="EMBL/GenBank/DDBJ databases">
        <title>The Genome Sequence of Plasmodium inui San Antonio 1.</title>
        <authorList>
            <consortium name="The Broad Institute Genome Sequencing Platform"/>
            <consortium name="The Broad Institute Genome Sequencing Center for Infectious Disease"/>
            <person name="Neafsey D."/>
            <person name="Cheeseman I."/>
            <person name="Volkman S."/>
            <person name="Adams J."/>
            <person name="Walker B."/>
            <person name="Young S.K."/>
            <person name="Zeng Q."/>
            <person name="Gargeya S."/>
            <person name="Fitzgerald M."/>
            <person name="Haas B."/>
            <person name="Abouelleil A."/>
            <person name="Alvarado L."/>
            <person name="Arachchi H.M."/>
            <person name="Berlin A.M."/>
            <person name="Chapman S.B."/>
            <person name="Dewar J."/>
            <person name="Goldberg J."/>
            <person name="Griggs A."/>
            <person name="Gujja S."/>
            <person name="Hansen M."/>
            <person name="Howarth C."/>
            <person name="Imamovic A."/>
            <person name="Larimer J."/>
            <person name="McCowan C."/>
            <person name="Murphy C."/>
            <person name="Neiman D."/>
            <person name="Pearson M."/>
            <person name="Priest M."/>
            <person name="Roberts A."/>
            <person name="Saif S."/>
            <person name="Shea T."/>
            <person name="Sisk P."/>
            <person name="Sykes S."/>
            <person name="Wortman J."/>
            <person name="Nusbaum C."/>
            <person name="Birren B."/>
        </authorList>
    </citation>
    <scope>NUCLEOTIDE SEQUENCE [LARGE SCALE GENOMIC DNA]</scope>
    <source>
        <strain evidence="1 2">San Antonio 1</strain>
    </source>
</reference>
<dbReference type="EMBL" id="KI965523">
    <property type="protein sequence ID" value="EUD64231.1"/>
    <property type="molecule type" value="Genomic_DNA"/>
</dbReference>
<evidence type="ECO:0000313" key="1">
    <source>
        <dbReference type="EMBL" id="EUD64231.1"/>
    </source>
</evidence>
<organism evidence="1 2">
    <name type="scientific">Plasmodium inui San Antonio 1</name>
    <dbReference type="NCBI Taxonomy" id="1237626"/>
    <lineage>
        <taxon>Eukaryota</taxon>
        <taxon>Sar</taxon>
        <taxon>Alveolata</taxon>
        <taxon>Apicomplexa</taxon>
        <taxon>Aconoidasida</taxon>
        <taxon>Haemosporida</taxon>
        <taxon>Plasmodiidae</taxon>
        <taxon>Plasmodium</taxon>
        <taxon>Plasmodium (Plasmodium)</taxon>
    </lineage>
</organism>
<dbReference type="RefSeq" id="XP_008819179.1">
    <property type="nucleotide sequence ID" value="XM_008820957.1"/>
</dbReference>
<sequence>MNHHKILGTRQEKDFINIFPPWKLLKVREKLREVRSDFISKYSEAEMIEVQCIYNLMQVEIY</sequence>
<dbReference type="AlphaFoldDB" id="W7AG10"/>
<protein>
    <submittedName>
        <fullName evidence="1">Uncharacterized protein</fullName>
    </submittedName>
</protein>
<accession>W7AG10</accession>
<keyword evidence="2" id="KW-1185">Reference proteome</keyword>
<dbReference type="GeneID" id="20040660"/>
<name>W7AG10_9APIC</name>
<dbReference type="VEuPathDB" id="PlasmoDB:C922_05386"/>